<accession>A0A8X7SUA1</accession>
<proteinExistence type="inferred from homology"/>
<name>A0A8X7SUA1_9BASI</name>
<dbReference type="AlphaFoldDB" id="A0A8X7SUA1"/>
<dbReference type="PANTHER" id="PTHR23023">
    <property type="entry name" value="DIMETHYLANILINE MONOOXYGENASE"/>
    <property type="match status" value="1"/>
</dbReference>
<dbReference type="InterPro" id="IPR050346">
    <property type="entry name" value="FMO-like"/>
</dbReference>
<feature type="compositionally biased region" description="Basic residues" evidence="5">
    <location>
        <begin position="558"/>
        <end position="577"/>
    </location>
</feature>
<evidence type="ECO:0000256" key="3">
    <source>
        <dbReference type="ARBA" id="ARBA00022827"/>
    </source>
</evidence>
<keyword evidence="7" id="KW-1185">Reference proteome</keyword>
<feature type="region of interest" description="Disordered" evidence="5">
    <location>
        <begin position="292"/>
        <end position="313"/>
    </location>
</feature>
<evidence type="ECO:0000313" key="6">
    <source>
        <dbReference type="EMBL" id="KAE8242035.1"/>
    </source>
</evidence>
<gene>
    <name evidence="6" type="ORF">A4X06_0g7295</name>
</gene>
<feature type="region of interest" description="Disordered" evidence="5">
    <location>
        <begin position="525"/>
        <end position="577"/>
    </location>
</feature>
<feature type="compositionally biased region" description="Basic and acidic residues" evidence="5">
    <location>
        <begin position="536"/>
        <end position="549"/>
    </location>
</feature>
<evidence type="ECO:0000313" key="7">
    <source>
        <dbReference type="Proteomes" id="UP000077684"/>
    </source>
</evidence>
<dbReference type="GO" id="GO:0050661">
    <property type="term" value="F:NADP binding"/>
    <property type="evidence" value="ECO:0007669"/>
    <property type="project" value="InterPro"/>
</dbReference>
<dbReference type="SUPFAM" id="SSF51905">
    <property type="entry name" value="FAD/NAD(P)-binding domain"/>
    <property type="match status" value="2"/>
</dbReference>
<evidence type="ECO:0000256" key="2">
    <source>
        <dbReference type="ARBA" id="ARBA00022630"/>
    </source>
</evidence>
<evidence type="ECO:0008006" key="8">
    <source>
        <dbReference type="Google" id="ProtNLM"/>
    </source>
</evidence>
<keyword evidence="4" id="KW-0560">Oxidoreductase</keyword>
<evidence type="ECO:0000256" key="5">
    <source>
        <dbReference type="SAM" id="MobiDB-lite"/>
    </source>
</evidence>
<dbReference type="EMBL" id="LWDE02001240">
    <property type="protein sequence ID" value="KAE8242035.1"/>
    <property type="molecule type" value="Genomic_DNA"/>
</dbReference>
<organism evidence="6 7">
    <name type="scientific">Tilletia controversa</name>
    <name type="common">dwarf bunt fungus</name>
    <dbReference type="NCBI Taxonomy" id="13291"/>
    <lineage>
        <taxon>Eukaryota</taxon>
        <taxon>Fungi</taxon>
        <taxon>Dikarya</taxon>
        <taxon>Basidiomycota</taxon>
        <taxon>Ustilaginomycotina</taxon>
        <taxon>Exobasidiomycetes</taxon>
        <taxon>Tilletiales</taxon>
        <taxon>Tilletiaceae</taxon>
        <taxon>Tilletia</taxon>
    </lineage>
</organism>
<keyword evidence="3" id="KW-0274">FAD</keyword>
<protein>
    <recommendedName>
        <fullName evidence="8">FAD/NAD(P)-binding domain-containing protein</fullName>
    </recommendedName>
</protein>
<reference evidence="6" key="2">
    <citation type="journal article" date="2019" name="IMA Fungus">
        <title>Genome sequencing and comparison of five Tilletia species to identify candidate genes for the detection of regulated species infecting wheat.</title>
        <authorList>
            <person name="Nguyen H.D.T."/>
            <person name="Sultana T."/>
            <person name="Kesanakurti P."/>
            <person name="Hambleton S."/>
        </authorList>
    </citation>
    <scope>NUCLEOTIDE SEQUENCE</scope>
    <source>
        <strain evidence="6">DAOMC 236426</strain>
    </source>
</reference>
<dbReference type="InterPro" id="IPR036188">
    <property type="entry name" value="FAD/NAD-bd_sf"/>
</dbReference>
<dbReference type="Gene3D" id="3.50.50.60">
    <property type="entry name" value="FAD/NAD(P)-binding domain"/>
    <property type="match status" value="3"/>
</dbReference>
<comment type="caution">
    <text evidence="6">The sequence shown here is derived from an EMBL/GenBank/DDBJ whole genome shotgun (WGS) entry which is preliminary data.</text>
</comment>
<evidence type="ECO:0000256" key="4">
    <source>
        <dbReference type="ARBA" id="ARBA00023002"/>
    </source>
</evidence>
<sequence>MAKVVQAMSRTRRVAVIGAGSAGLGAAHELLSLSRSGKTEIQFEPVLFERRLHLGGIWQYDDPGECTFLFDSRGGAHPISSLTSPDGKEAGCSRIWPPGPMYEGLRTNIPRDLMCYRDFPDEQQEGKQTLFPERADIQKYLESFATRNNLECLIRYNTDVLSIKRTEFQRQEGSSSRSRWAVTSRSLADGASEVVEEEFDYVVMGSGRCNRPKIPFVPGLWLWRGSLLHSAWYRTPTIFRNQSVLIVGNNSSGMDIARELHGKVVRHFEGAEQWIADATADPPRTGVKVRQSVENVDKDPQMDYNPKDPESPEWSRRIEVVPKIVRIEAPPSGSDKAGTIVFEDDTRLEDVDVIVFATGFSYEFPPLDQSIAPFGEHPILQPPPPVKLSQEEESELASVRSRQDTKLDALISPRAAPYMSNLDDWQLFYAYDSSLVFLGIPTSIVPFPFAQIQARYAAFLWAGLVPPLPSLDKGVPVSDAKKWVSVVDVDVDPEEAREETPVQHLIGNPSEFGYLDQLLERIHGAADPSPADNLDTDGKGGVDSSHSRGPEQSYQTTRWRRERRANGKHLRRKELGY</sequence>
<dbReference type="GO" id="GO:0004499">
    <property type="term" value="F:N,N-dimethylaniline monooxygenase activity"/>
    <property type="evidence" value="ECO:0007669"/>
    <property type="project" value="InterPro"/>
</dbReference>
<comment type="similarity">
    <text evidence="1">Belongs to the FMO family.</text>
</comment>
<feature type="compositionally biased region" description="Basic and acidic residues" evidence="5">
    <location>
        <begin position="295"/>
        <end position="313"/>
    </location>
</feature>
<dbReference type="Proteomes" id="UP000077684">
    <property type="component" value="Unassembled WGS sequence"/>
</dbReference>
<evidence type="ECO:0000256" key="1">
    <source>
        <dbReference type="ARBA" id="ARBA00009183"/>
    </source>
</evidence>
<dbReference type="Pfam" id="PF00743">
    <property type="entry name" value="FMO-like"/>
    <property type="match status" value="2"/>
</dbReference>
<reference evidence="6" key="1">
    <citation type="submission" date="2016-04" db="EMBL/GenBank/DDBJ databases">
        <authorList>
            <person name="Nguyen H.D."/>
            <person name="Samba Siva P."/>
            <person name="Cullis J."/>
            <person name="Levesque C.A."/>
            <person name="Hambleton S."/>
        </authorList>
    </citation>
    <scope>NUCLEOTIDE SEQUENCE</scope>
    <source>
        <strain evidence="6">DAOMC 236426</strain>
    </source>
</reference>
<dbReference type="GO" id="GO:0050660">
    <property type="term" value="F:flavin adenine dinucleotide binding"/>
    <property type="evidence" value="ECO:0007669"/>
    <property type="project" value="InterPro"/>
</dbReference>
<dbReference type="InterPro" id="IPR020946">
    <property type="entry name" value="Flavin_mOase-like"/>
</dbReference>
<keyword evidence="2" id="KW-0285">Flavoprotein</keyword>